<protein>
    <submittedName>
        <fullName evidence="9">Site-specific recombinase</fullName>
    </submittedName>
</protein>
<dbReference type="InterPro" id="IPR006119">
    <property type="entry name" value="Resolv_N"/>
</dbReference>
<evidence type="ECO:0000256" key="1">
    <source>
        <dbReference type="ARBA" id="ARBA00009913"/>
    </source>
</evidence>
<feature type="active site" description="O-(5'-phospho-DNA)-serine intermediate" evidence="6 7">
    <location>
        <position position="11"/>
    </location>
</feature>
<dbReference type="InterPro" id="IPR036162">
    <property type="entry name" value="Resolvase-like_N_sf"/>
</dbReference>
<evidence type="ECO:0000259" key="8">
    <source>
        <dbReference type="PROSITE" id="PS51736"/>
    </source>
</evidence>
<gene>
    <name evidence="9" type="primary">orf68</name>
</gene>
<dbReference type="AlphaFoldDB" id="A4KVH3"/>
<dbReference type="Gene3D" id="3.40.50.1390">
    <property type="entry name" value="Resolvase, N-terminal catalytic domain"/>
    <property type="match status" value="1"/>
</dbReference>
<keyword evidence="4" id="KW-0238">DNA-binding</keyword>
<keyword evidence="9" id="KW-0614">Plasmid</keyword>
<reference evidence="10" key="2">
    <citation type="journal article" date="2011" name="J. Biotechnol.">
        <title>The complete genome sequence of the dominant Sinorhizobium meliloti field isolate SM11 extends the S. meliloti pan-genome.</title>
        <authorList>
            <person name="Schneiker-Bekel S."/>
            <person name="Wibberg D."/>
            <person name="Bekel T."/>
            <person name="Blom J."/>
            <person name="Linke B."/>
            <person name="Neuweger H."/>
            <person name="Stiens M."/>
            <person name="Vorholter F.J."/>
            <person name="Weidner S."/>
            <person name="Goesmann A."/>
            <person name="Puhler A."/>
            <person name="Schluter A."/>
        </authorList>
    </citation>
    <scope>NUCLEOTIDE SEQUENCE [LARGE SCALE GENOMIC DNA]</scope>
    <source>
        <strain evidence="10">SM11</strain>
        <plasmid evidence="10">pSmeSM11b</plasmid>
    </source>
</reference>
<organism evidence="9 10">
    <name type="scientific">Sinorhizobium meliloti (strain SM11)</name>
    <dbReference type="NCBI Taxonomy" id="707241"/>
    <lineage>
        <taxon>Bacteria</taxon>
        <taxon>Pseudomonadati</taxon>
        <taxon>Pseudomonadota</taxon>
        <taxon>Alphaproteobacteria</taxon>
        <taxon>Hyphomicrobiales</taxon>
        <taxon>Rhizobiaceae</taxon>
        <taxon>Sinorhizobium/Ensifer group</taxon>
        <taxon>Sinorhizobium</taxon>
    </lineage>
</organism>
<dbReference type="PROSITE" id="PS51736">
    <property type="entry name" value="RECOMBINASES_3"/>
    <property type="match status" value="1"/>
</dbReference>
<dbReference type="CDD" id="cd03768">
    <property type="entry name" value="SR_ResInv"/>
    <property type="match status" value="1"/>
</dbReference>
<evidence type="ECO:0000256" key="2">
    <source>
        <dbReference type="ARBA" id="ARBA00022908"/>
    </source>
</evidence>
<dbReference type="Proteomes" id="UP000009045">
    <property type="component" value="Plasmid pSmeSM11b"/>
</dbReference>
<dbReference type="InterPro" id="IPR006118">
    <property type="entry name" value="Recombinase_CS"/>
</dbReference>
<feature type="domain" description="Resolvase/invertase-type recombinase catalytic" evidence="8">
    <location>
        <begin position="3"/>
        <end position="136"/>
    </location>
</feature>
<name>A4KVH3_SINMM</name>
<dbReference type="PROSITE" id="PS00397">
    <property type="entry name" value="RECOMBINASES_1"/>
    <property type="match status" value="1"/>
</dbReference>
<evidence type="ECO:0000256" key="4">
    <source>
        <dbReference type="ARBA" id="ARBA00023125"/>
    </source>
</evidence>
<comment type="similarity">
    <text evidence="1">Belongs to the site-specific recombinase resolvase family.</text>
</comment>
<accession>A4KVH3</accession>
<reference evidence="9 10" key="1">
    <citation type="journal article" date="2007" name="FEMS Microbiol. Lett.">
        <title>Sequence analysis of the 181-kb accessory plasmid pSmeSM11b, isolated from a dominant Sinorhizobium meliloti strain identified during a long-term field release experiment.</title>
        <authorList>
            <person name="Stiens M."/>
            <person name="Schneiker S."/>
            <person name="Puhler A."/>
            <person name="Schluter A."/>
        </authorList>
    </citation>
    <scope>NUCLEOTIDE SEQUENCE [LARGE SCALE GENOMIC DNA]</scope>
    <source>
        <strain evidence="9 10">SM11</strain>
        <plasmid evidence="10">pSmeSM11b</plasmid>
    </source>
</reference>
<evidence type="ECO:0000256" key="7">
    <source>
        <dbReference type="PROSITE-ProRule" id="PRU10137"/>
    </source>
</evidence>
<dbReference type="FunFam" id="3.40.50.1390:FF:000001">
    <property type="entry name" value="DNA recombinase"/>
    <property type="match status" value="1"/>
</dbReference>
<evidence type="ECO:0000313" key="10">
    <source>
        <dbReference type="Proteomes" id="UP000009045"/>
    </source>
</evidence>
<keyword evidence="3" id="KW-0230">DNA invertase</keyword>
<dbReference type="SUPFAM" id="SSF53041">
    <property type="entry name" value="Resolvase-like"/>
    <property type="match status" value="1"/>
</dbReference>
<keyword evidence="5" id="KW-0233">DNA recombination</keyword>
<dbReference type="GO" id="GO:0015074">
    <property type="term" value="P:DNA integration"/>
    <property type="evidence" value="ECO:0007669"/>
    <property type="project" value="UniProtKB-KW"/>
</dbReference>
<sequence>MGAILGYARVSTGDQDVAGQTLRLEQAGAIKVFTDIKSGKSMDRPGLAELLAYARVGDTLAVVRLDRLGRSLAELLETVKMLRERQIDLLSLEENIDTSSAAGELIFHVFGAIAHFERRLISERTKDGIAAARAKGKRPGRQPLDMKKVEAAIKLIEAKTPPAEAAKQLSLGRSTVYREMRRLGISRPA</sequence>
<evidence type="ECO:0000256" key="3">
    <source>
        <dbReference type="ARBA" id="ARBA00023100"/>
    </source>
</evidence>
<dbReference type="RefSeq" id="WP_012477264.1">
    <property type="nucleotide sequence ID" value="NC_010865.1"/>
</dbReference>
<dbReference type="SMART" id="SM00857">
    <property type="entry name" value="Resolvase"/>
    <property type="match status" value="1"/>
</dbReference>
<dbReference type="GO" id="GO:0003677">
    <property type="term" value="F:DNA binding"/>
    <property type="evidence" value="ECO:0007669"/>
    <property type="project" value="UniProtKB-KW"/>
</dbReference>
<dbReference type="PANTHER" id="PTHR30461">
    <property type="entry name" value="DNA-INVERTASE FROM LAMBDOID PROPHAGE"/>
    <property type="match status" value="1"/>
</dbReference>
<evidence type="ECO:0000256" key="5">
    <source>
        <dbReference type="ARBA" id="ARBA00023172"/>
    </source>
</evidence>
<proteinExistence type="inferred from homology"/>
<geneLocation type="plasmid" evidence="9 10">
    <name>pSmeSM11b</name>
</geneLocation>
<keyword evidence="2" id="KW-0229">DNA integration</keyword>
<dbReference type="Pfam" id="PF00239">
    <property type="entry name" value="Resolvase"/>
    <property type="match status" value="1"/>
</dbReference>
<evidence type="ECO:0000256" key="6">
    <source>
        <dbReference type="PIRSR" id="PIRSR606118-50"/>
    </source>
</evidence>
<dbReference type="PANTHER" id="PTHR30461:SF2">
    <property type="entry name" value="SERINE RECOMBINASE PINE-RELATED"/>
    <property type="match status" value="1"/>
</dbReference>
<dbReference type="InterPro" id="IPR050639">
    <property type="entry name" value="SSR_resolvase"/>
</dbReference>
<dbReference type="EMBL" id="EF066650">
    <property type="protein sequence ID" value="ABN47074.1"/>
    <property type="molecule type" value="Genomic_DNA"/>
</dbReference>
<dbReference type="GO" id="GO:0000150">
    <property type="term" value="F:DNA strand exchange activity"/>
    <property type="evidence" value="ECO:0007669"/>
    <property type="project" value="UniProtKB-KW"/>
</dbReference>
<evidence type="ECO:0000313" key="9">
    <source>
        <dbReference type="EMBL" id="ABN47074.1"/>
    </source>
</evidence>